<proteinExistence type="predicted"/>
<dbReference type="EMBL" id="CAFBLX010000555">
    <property type="protein sequence ID" value="CAB4936604.1"/>
    <property type="molecule type" value="Genomic_DNA"/>
</dbReference>
<sequence length="327" mass="35269">MQHGLVDAVVLGVVLPGVFTFGDLAQDLATVDLGGGIHHGVEARLDGVDAVALVQLRHPPSTHQARGAFGVEIGGQRVGHAGIARHDRQRSLVGYALIPQLDRRNHQALFVHGGGTGRHGAGAAAADVVVMAEGLHESNDRRLGVAGLRREHRHRDTEIRQVADATLGEIDVVVEVDVTRLHGLQREVAGNRMHQRGVGTPRQLAQIAVVDSGAEIVGVTNHRGPRRPRNGRLHFHFDACEVAGHDLDENGIRRRRVDRREPVGLVVHHVDDGHQFAPFESRVRVMRTLPNVSMRAEKPGSIGTVELNSSMTAGPVIVSPAPRSARL</sequence>
<name>A0A6J7J1V8_9ZZZZ</name>
<gene>
    <name evidence="1" type="ORF">UFOPK3472_04404</name>
</gene>
<organism evidence="1">
    <name type="scientific">freshwater metagenome</name>
    <dbReference type="NCBI Taxonomy" id="449393"/>
    <lineage>
        <taxon>unclassified sequences</taxon>
        <taxon>metagenomes</taxon>
        <taxon>ecological metagenomes</taxon>
    </lineage>
</organism>
<reference evidence="1" key="1">
    <citation type="submission" date="2020-05" db="EMBL/GenBank/DDBJ databases">
        <authorList>
            <person name="Chiriac C."/>
            <person name="Salcher M."/>
            <person name="Ghai R."/>
            <person name="Kavagutti S V."/>
        </authorList>
    </citation>
    <scope>NUCLEOTIDE SEQUENCE</scope>
</reference>
<protein>
    <submittedName>
        <fullName evidence="1">Unannotated protein</fullName>
    </submittedName>
</protein>
<accession>A0A6J7J1V8</accession>
<evidence type="ECO:0000313" key="1">
    <source>
        <dbReference type="EMBL" id="CAB4936604.1"/>
    </source>
</evidence>
<dbReference type="AlphaFoldDB" id="A0A6J7J1V8"/>